<dbReference type="InterPro" id="IPR001343">
    <property type="entry name" value="Hemolysn_Ca-bd"/>
</dbReference>
<dbReference type="KEGG" id="cuh:BJN34_21675"/>
<dbReference type="AlphaFoldDB" id="A0A1U9UW69"/>
<dbReference type="InterPro" id="IPR038255">
    <property type="entry name" value="PBS_linker_sf"/>
</dbReference>
<dbReference type="GO" id="GO:0005509">
    <property type="term" value="F:calcium ion binding"/>
    <property type="evidence" value="ECO:0007669"/>
    <property type="project" value="InterPro"/>
</dbReference>
<feature type="domain" description="DUF4214" evidence="1">
    <location>
        <begin position="46"/>
        <end position="105"/>
    </location>
</feature>
<reference evidence="3" key="1">
    <citation type="submission" date="2017-02" db="EMBL/GenBank/DDBJ databases">
        <title>Complete genome sequence of Cupriavidus necator strain NH9, a 3-chlorobenzoate degrader.</title>
        <authorList>
            <person name="Moriuchi R."/>
            <person name="Dohra H."/>
            <person name="Ogawa N."/>
        </authorList>
    </citation>
    <scope>NUCLEOTIDE SEQUENCE [LARGE SCALE GENOMIC DNA]</scope>
    <source>
        <strain evidence="3">NH9</strain>
    </source>
</reference>
<evidence type="ECO:0000259" key="1">
    <source>
        <dbReference type="Pfam" id="PF13946"/>
    </source>
</evidence>
<organism evidence="2 3">
    <name type="scientific">Cupriavidus necator</name>
    <name type="common">Alcaligenes eutrophus</name>
    <name type="synonym">Ralstonia eutropha</name>
    <dbReference type="NCBI Taxonomy" id="106590"/>
    <lineage>
        <taxon>Bacteria</taxon>
        <taxon>Pseudomonadati</taxon>
        <taxon>Pseudomonadota</taxon>
        <taxon>Betaproteobacteria</taxon>
        <taxon>Burkholderiales</taxon>
        <taxon>Burkholderiaceae</taxon>
        <taxon>Cupriavidus</taxon>
    </lineage>
</organism>
<dbReference type="RefSeq" id="WP_078198950.1">
    <property type="nucleotide sequence ID" value="NZ_CP017758.1"/>
</dbReference>
<evidence type="ECO:0000313" key="3">
    <source>
        <dbReference type="Proteomes" id="UP000189627"/>
    </source>
</evidence>
<dbReference type="Pfam" id="PF13946">
    <property type="entry name" value="DUF4214"/>
    <property type="match status" value="1"/>
</dbReference>
<protein>
    <submittedName>
        <fullName evidence="2">DUF4214 domain-containing protein</fullName>
    </submittedName>
</protein>
<dbReference type="EMBL" id="CP017758">
    <property type="protein sequence ID" value="AQV96481.1"/>
    <property type="molecule type" value="Genomic_DNA"/>
</dbReference>
<dbReference type="InterPro" id="IPR018511">
    <property type="entry name" value="Hemolysin-typ_Ca-bd_CS"/>
</dbReference>
<sequence length="904" mass="89484">MAISSLDQIQQAYIAYYGRPADPNGLTYWANQLDKAGGNLSVIINAFGNSAESTALYGGSSYAAQVNKIYNTLFGRDADTAGLNYYVQGIQNGQFTLASVALNVFNGAQAADKTGLDSKLAYAKSFTAAIDTTQEIIGYSGDSAANAARAALAPVKDAASLQTATSNLDSTVSSVTGQGTAGQTFTLTNSLDALTGTGGNDTFIATIDAAGNKPTLNTGDQIDGGAGTDTLKIVSVTADTPAVTLKNVETVQIQQLGVNSGAISAANWTGVTQVSNVNSTKNVTITDLGNNVKLAVAGDTAGDTTTLLFKAGALGTAATVALDLNGVGNKSAAGVVTPYNTVVDTTSASTDVVTGLTVNATGANYVTFASKNAGVTVANKVTSLTVTGTGSLNVAAAATEFGKLAKVDASANSGGITIDVSGSTATTLAVTGSSGKDVVTANAATVETIKLGAGDDTLKMGTGSNVTAADSYDGGDGTDTLQFTAASNAAAIATANLASVFTSFEKLAVGSVDGALDVSKFGVNYLVNAGDVTANQNVTGFTSGGTVELTQGQGTYTGFLNIGVKDATTAGHNSDVINVVLNAADTHSGAAETVKLGLSGIETVNVTSTTTDTTAPTATDGYVLSFQNDDQLHNVNLTGTIATTYTASATATGLQSVDFSGLAAKATIDVSAPTLTQGVAITAAQKDTTITGSAQADVIKGGAGNDIISGGKGADQIDLSAGGRDIVKIAANVQTGFTDSSTTAFDAITGFGKVSAAGTAINLSTDALFQAYSADASVDILKFDLKDGAGAAVALSSFGTASSVAFSASGGAITGTANVNNGVITLSSTSGGTIDSLAKWVSVAQSVDATAGKAVSFEFAGDTYVYVENGAQDAMVKLVGVTGVTGLDVAGAATSLAAGHVLIG</sequence>
<dbReference type="SUPFAM" id="SSF51120">
    <property type="entry name" value="beta-Roll"/>
    <property type="match status" value="1"/>
</dbReference>
<dbReference type="InterPro" id="IPR025282">
    <property type="entry name" value="DUF4214"/>
</dbReference>
<dbReference type="Gene3D" id="1.10.3130.20">
    <property type="entry name" value="Phycobilisome linker domain"/>
    <property type="match status" value="1"/>
</dbReference>
<name>A0A1U9UW69_CUPNE</name>
<dbReference type="InterPro" id="IPR011049">
    <property type="entry name" value="Serralysin-like_metalloprot_C"/>
</dbReference>
<dbReference type="Proteomes" id="UP000189627">
    <property type="component" value="Chromosome 2"/>
</dbReference>
<dbReference type="Gene3D" id="2.150.10.10">
    <property type="entry name" value="Serralysin-like metalloprotease, C-terminal"/>
    <property type="match status" value="1"/>
</dbReference>
<dbReference type="PRINTS" id="PR00313">
    <property type="entry name" value="CABNDNGRPT"/>
</dbReference>
<accession>A0A1U9UW69</accession>
<evidence type="ECO:0000313" key="2">
    <source>
        <dbReference type="EMBL" id="AQV96481.1"/>
    </source>
</evidence>
<dbReference type="OrthoDB" id="9115522at2"/>
<proteinExistence type="predicted"/>
<dbReference type="PROSITE" id="PS00330">
    <property type="entry name" value="HEMOLYSIN_CALCIUM"/>
    <property type="match status" value="1"/>
</dbReference>
<gene>
    <name evidence="2" type="ORF">BJN34_21675</name>
</gene>
<dbReference type="Pfam" id="PF00353">
    <property type="entry name" value="HemolysinCabind"/>
    <property type="match status" value="1"/>
</dbReference>